<dbReference type="Proteomes" id="UP000006727">
    <property type="component" value="Chromosome 23"/>
</dbReference>
<dbReference type="PANTHER" id="PTHR31314:SF188">
    <property type="entry name" value="TRANSCRIPTION FACTOR KAN2 ISOFORM X1-RELATED"/>
    <property type="match status" value="1"/>
</dbReference>
<dbReference type="EMBL" id="ABEU02000023">
    <property type="protein sequence ID" value="PNR28948.1"/>
    <property type="molecule type" value="Genomic_DNA"/>
</dbReference>
<dbReference type="EnsemblPlants" id="Pp3c23_5390V3.1">
    <property type="protein sequence ID" value="Pp3c23_5390V3.1"/>
    <property type="gene ID" value="Pp3c23_5390"/>
</dbReference>
<dbReference type="InterPro" id="IPR006447">
    <property type="entry name" value="Myb_dom_plants"/>
</dbReference>
<evidence type="ECO:0000256" key="1">
    <source>
        <dbReference type="ARBA" id="ARBA00023015"/>
    </source>
</evidence>
<dbReference type="KEGG" id="ppp:112275770"/>
<organism evidence="6">
    <name type="scientific">Physcomitrium patens</name>
    <name type="common">Spreading-leaved earth moss</name>
    <name type="synonym">Physcomitrella patens</name>
    <dbReference type="NCBI Taxonomy" id="3218"/>
    <lineage>
        <taxon>Eukaryota</taxon>
        <taxon>Viridiplantae</taxon>
        <taxon>Streptophyta</taxon>
        <taxon>Embryophyta</taxon>
        <taxon>Bryophyta</taxon>
        <taxon>Bryophytina</taxon>
        <taxon>Bryopsida</taxon>
        <taxon>Funariidae</taxon>
        <taxon>Funariales</taxon>
        <taxon>Funariaceae</taxon>
        <taxon>Physcomitrium</taxon>
    </lineage>
</organism>
<dbReference type="Gene3D" id="1.10.10.60">
    <property type="entry name" value="Homeodomain-like"/>
    <property type="match status" value="1"/>
</dbReference>
<dbReference type="HOGENOM" id="CLU_748845_0_0_1"/>
<dbReference type="GO" id="GO:0003700">
    <property type="term" value="F:DNA-binding transcription factor activity"/>
    <property type="evidence" value="ECO:0007669"/>
    <property type="project" value="InterPro"/>
</dbReference>
<gene>
    <name evidence="7" type="primary">LOC112275770</name>
    <name evidence="6" type="ORF">PHYPA_027640</name>
</gene>
<reference evidence="7" key="3">
    <citation type="submission" date="2020-12" db="UniProtKB">
        <authorList>
            <consortium name="EnsemblPlants"/>
        </authorList>
    </citation>
    <scope>IDENTIFICATION</scope>
</reference>
<keyword evidence="3" id="KW-0539">Nucleus</keyword>
<reference evidence="6 8" key="1">
    <citation type="journal article" date="2008" name="Science">
        <title>The Physcomitrella genome reveals evolutionary insights into the conquest of land by plants.</title>
        <authorList>
            <person name="Rensing S."/>
            <person name="Lang D."/>
            <person name="Zimmer A."/>
            <person name="Terry A."/>
            <person name="Salamov A."/>
            <person name="Shapiro H."/>
            <person name="Nishiyama T."/>
            <person name="Perroud P.-F."/>
            <person name="Lindquist E."/>
            <person name="Kamisugi Y."/>
            <person name="Tanahashi T."/>
            <person name="Sakakibara K."/>
            <person name="Fujita T."/>
            <person name="Oishi K."/>
            <person name="Shin-I T."/>
            <person name="Kuroki Y."/>
            <person name="Toyoda A."/>
            <person name="Suzuki Y."/>
            <person name="Hashimoto A."/>
            <person name="Yamaguchi K."/>
            <person name="Sugano A."/>
            <person name="Kohara Y."/>
            <person name="Fujiyama A."/>
            <person name="Anterola A."/>
            <person name="Aoki S."/>
            <person name="Ashton N."/>
            <person name="Barbazuk W.B."/>
            <person name="Barker E."/>
            <person name="Bennetzen J."/>
            <person name="Bezanilla M."/>
            <person name="Blankenship R."/>
            <person name="Cho S.H."/>
            <person name="Dutcher S."/>
            <person name="Estelle M."/>
            <person name="Fawcett J.A."/>
            <person name="Gundlach H."/>
            <person name="Hanada K."/>
            <person name="Heyl A."/>
            <person name="Hicks K.A."/>
            <person name="Hugh J."/>
            <person name="Lohr M."/>
            <person name="Mayer K."/>
            <person name="Melkozernov A."/>
            <person name="Murata T."/>
            <person name="Nelson D."/>
            <person name="Pils B."/>
            <person name="Prigge M."/>
            <person name="Reiss B."/>
            <person name="Renner T."/>
            <person name="Rombauts S."/>
            <person name="Rushton P."/>
            <person name="Sanderfoot A."/>
            <person name="Schween G."/>
            <person name="Shiu S.-H."/>
            <person name="Stueber K."/>
            <person name="Theodoulou F.L."/>
            <person name="Tu H."/>
            <person name="Van de Peer Y."/>
            <person name="Verrier P.J."/>
            <person name="Waters E."/>
            <person name="Wood A."/>
            <person name="Yang L."/>
            <person name="Cove D."/>
            <person name="Cuming A."/>
            <person name="Hasebe M."/>
            <person name="Lucas S."/>
            <person name="Mishler D.B."/>
            <person name="Reski R."/>
            <person name="Grigoriev I."/>
            <person name="Quatrano R.S."/>
            <person name="Boore J.L."/>
        </authorList>
    </citation>
    <scope>NUCLEOTIDE SEQUENCE [LARGE SCALE GENOMIC DNA]</scope>
    <source>
        <strain evidence="7 8">cv. Gransden 2004</strain>
    </source>
</reference>
<dbReference type="NCBIfam" id="TIGR01557">
    <property type="entry name" value="myb_SHAQKYF"/>
    <property type="match status" value="1"/>
</dbReference>
<keyword evidence="8" id="KW-1185">Reference proteome</keyword>
<dbReference type="PANTHER" id="PTHR31314">
    <property type="entry name" value="MYB FAMILY TRANSCRIPTION FACTOR PHL7-LIKE"/>
    <property type="match status" value="1"/>
</dbReference>
<sequence>MSSFYEPYDGGFWECGSPSRRKTSSADGMPGGSNVSNNIIQNTANCETASRPQGSRRSADGRTRRYIQSGAPRLKWSEDLHRCFVWAIEQLGGPQKATPKAILREMNISGLKLAQVKSHLQMYRCSKCGMKYDSSSGLRRGGVHYDSTSDPDPRVWNLEPRVQGSWMKEAGQLINFMKIIKSRTALSKQNSAGHNFIAASTLDSFGRVNHTISCASLSSPDKQHELTSAADPTPELSEEVYPNLFKILKLLEVAKSGEFGVLGNEELGSRQSPSDLLLAGDTDVAGQCQSAEDLAHDLLMAMSEGEYLKTGSTFISELHKTTHGAIGSEVSYEPLSLGLATSSVDVRPDRSTLDLTGQFSRSHLSLSHPF</sequence>
<accession>A9TV35</accession>
<dbReference type="SUPFAM" id="SSF46689">
    <property type="entry name" value="Homeodomain-like"/>
    <property type="match status" value="1"/>
</dbReference>
<evidence type="ECO:0000313" key="7">
    <source>
        <dbReference type="EnsemblPlants" id="Pp3c23_5390V3.1"/>
    </source>
</evidence>
<evidence type="ECO:0000259" key="5">
    <source>
        <dbReference type="Pfam" id="PF00249"/>
    </source>
</evidence>
<dbReference type="GO" id="GO:0003677">
    <property type="term" value="F:DNA binding"/>
    <property type="evidence" value="ECO:0007669"/>
    <property type="project" value="InterPro"/>
</dbReference>
<evidence type="ECO:0000313" key="6">
    <source>
        <dbReference type="EMBL" id="PNR28948.1"/>
    </source>
</evidence>
<keyword evidence="2" id="KW-0804">Transcription</keyword>
<name>A9TV35_PHYPA</name>
<dbReference type="InterPro" id="IPR009057">
    <property type="entry name" value="Homeodomain-like_sf"/>
</dbReference>
<dbReference type="AlphaFoldDB" id="A9TV35"/>
<reference evidence="6 8" key="2">
    <citation type="journal article" date="2018" name="Plant J.">
        <title>The Physcomitrella patens chromosome-scale assembly reveals moss genome structure and evolution.</title>
        <authorList>
            <person name="Lang D."/>
            <person name="Ullrich K.K."/>
            <person name="Murat F."/>
            <person name="Fuchs J."/>
            <person name="Jenkins J."/>
            <person name="Haas F.B."/>
            <person name="Piednoel M."/>
            <person name="Gundlach H."/>
            <person name="Van Bel M."/>
            <person name="Meyberg R."/>
            <person name="Vives C."/>
            <person name="Morata J."/>
            <person name="Symeonidi A."/>
            <person name="Hiss M."/>
            <person name="Muchero W."/>
            <person name="Kamisugi Y."/>
            <person name="Saleh O."/>
            <person name="Blanc G."/>
            <person name="Decker E.L."/>
            <person name="van Gessel N."/>
            <person name="Grimwood J."/>
            <person name="Hayes R.D."/>
            <person name="Graham S.W."/>
            <person name="Gunter L.E."/>
            <person name="McDaniel S.F."/>
            <person name="Hoernstein S.N.W."/>
            <person name="Larsson A."/>
            <person name="Li F.W."/>
            <person name="Perroud P.F."/>
            <person name="Phillips J."/>
            <person name="Ranjan P."/>
            <person name="Rokshar D.S."/>
            <person name="Rothfels C.J."/>
            <person name="Schneider L."/>
            <person name="Shu S."/>
            <person name="Stevenson D.W."/>
            <person name="Thummler F."/>
            <person name="Tillich M."/>
            <person name="Villarreal Aguilar J.C."/>
            <person name="Widiez T."/>
            <person name="Wong G.K."/>
            <person name="Wymore A."/>
            <person name="Zhang Y."/>
            <person name="Zimmer A.D."/>
            <person name="Quatrano R.S."/>
            <person name="Mayer K.F.X."/>
            <person name="Goodstein D."/>
            <person name="Casacuberta J.M."/>
            <person name="Vandepoele K."/>
            <person name="Reski R."/>
            <person name="Cuming A.C."/>
            <person name="Tuskan G.A."/>
            <person name="Maumus F."/>
            <person name="Salse J."/>
            <person name="Schmutz J."/>
            <person name="Rensing S.A."/>
        </authorList>
    </citation>
    <scope>NUCLEOTIDE SEQUENCE [LARGE SCALE GENOMIC DNA]</scope>
    <source>
        <strain evidence="7 8">cv. Gransden 2004</strain>
    </source>
</reference>
<dbReference type="GeneID" id="112275770"/>
<evidence type="ECO:0000256" key="3">
    <source>
        <dbReference type="ARBA" id="ARBA00023242"/>
    </source>
</evidence>
<dbReference type="InterPro" id="IPR046955">
    <property type="entry name" value="PHR1-like"/>
</dbReference>
<dbReference type="Gramene" id="Pp3c23_5390V3.1">
    <property type="protein sequence ID" value="Pp3c23_5390V3.1"/>
    <property type="gene ID" value="Pp3c23_5390"/>
</dbReference>
<feature type="compositionally biased region" description="Polar residues" evidence="4">
    <location>
        <begin position="33"/>
        <end position="56"/>
    </location>
</feature>
<evidence type="ECO:0000313" key="8">
    <source>
        <dbReference type="Proteomes" id="UP000006727"/>
    </source>
</evidence>
<dbReference type="OrthoDB" id="551907at2759"/>
<keyword evidence="1" id="KW-0805">Transcription regulation</keyword>
<evidence type="ECO:0000256" key="4">
    <source>
        <dbReference type="SAM" id="MobiDB-lite"/>
    </source>
</evidence>
<dbReference type="InterPro" id="IPR001005">
    <property type="entry name" value="SANT/Myb"/>
</dbReference>
<dbReference type="RefSeq" id="XP_024362166.1">
    <property type="nucleotide sequence ID" value="XM_024506398.2"/>
</dbReference>
<dbReference type="PaxDb" id="3218-PP1S331_44V6.1"/>
<dbReference type="EnsemblPlants" id="Pp3c23_5390V3.2">
    <property type="protein sequence ID" value="Pp3c23_5390V3.2"/>
    <property type="gene ID" value="Pp3c23_5390"/>
</dbReference>
<evidence type="ECO:0000256" key="2">
    <source>
        <dbReference type="ARBA" id="ARBA00023163"/>
    </source>
</evidence>
<protein>
    <recommendedName>
        <fullName evidence="5">Myb-like domain-containing protein</fullName>
    </recommendedName>
</protein>
<proteinExistence type="predicted"/>
<feature type="domain" description="Myb-like" evidence="5">
    <location>
        <begin position="73"/>
        <end position="124"/>
    </location>
</feature>
<feature type="region of interest" description="Disordered" evidence="4">
    <location>
        <begin position="16"/>
        <end position="66"/>
    </location>
</feature>
<dbReference type="Gramene" id="Pp3c23_5390V3.2">
    <property type="protein sequence ID" value="Pp3c23_5390V3.2"/>
    <property type="gene ID" value="Pp3c23_5390"/>
</dbReference>
<dbReference type="Pfam" id="PF00249">
    <property type="entry name" value="Myb_DNA-binding"/>
    <property type="match status" value="1"/>
</dbReference>